<dbReference type="AlphaFoldDB" id="A0A4Q1JR42"/>
<dbReference type="PANTHER" id="PTHR12993:SF29">
    <property type="entry name" value="BLR3841 PROTEIN"/>
    <property type="match status" value="1"/>
</dbReference>
<dbReference type="Proteomes" id="UP000289784">
    <property type="component" value="Unassembled WGS sequence"/>
</dbReference>
<dbReference type="InterPro" id="IPR024078">
    <property type="entry name" value="LmbE-like_dom_sf"/>
</dbReference>
<dbReference type="PANTHER" id="PTHR12993">
    <property type="entry name" value="N-ACETYLGLUCOSAMINYL-PHOSPHATIDYLINOSITOL DE-N-ACETYLASE-RELATED"/>
    <property type="match status" value="1"/>
</dbReference>
<evidence type="ECO:0000313" key="1">
    <source>
        <dbReference type="EMBL" id="RXQ99899.1"/>
    </source>
</evidence>
<dbReference type="Pfam" id="PF02585">
    <property type="entry name" value="PIG-L"/>
    <property type="match status" value="1"/>
</dbReference>
<evidence type="ECO:0000313" key="2">
    <source>
        <dbReference type="Proteomes" id="UP000289784"/>
    </source>
</evidence>
<dbReference type="OrthoDB" id="9790023at2"/>
<accession>A0A4Q1JR42</accession>
<comment type="caution">
    <text evidence="1">The sequence shown here is derived from an EMBL/GenBank/DDBJ whole genome shotgun (WGS) entry which is preliminary data.</text>
</comment>
<keyword evidence="2" id="KW-1185">Reference proteome</keyword>
<gene>
    <name evidence="1" type="ORF">EPA99_17395</name>
</gene>
<dbReference type="EMBL" id="SAWZ01000013">
    <property type="protein sequence ID" value="RXQ99899.1"/>
    <property type="molecule type" value="Genomic_DNA"/>
</dbReference>
<protein>
    <submittedName>
        <fullName evidence="1">PIG-L family deacetylase</fullName>
    </submittedName>
</protein>
<dbReference type="GO" id="GO:0016811">
    <property type="term" value="F:hydrolase activity, acting on carbon-nitrogen (but not peptide) bonds, in linear amides"/>
    <property type="evidence" value="ECO:0007669"/>
    <property type="project" value="TreeGrafter"/>
</dbReference>
<dbReference type="InterPro" id="IPR003737">
    <property type="entry name" value="GlcNAc_PI_deacetylase-related"/>
</dbReference>
<dbReference type="Gene3D" id="3.40.50.10320">
    <property type="entry name" value="LmbE-like"/>
    <property type="match status" value="1"/>
</dbReference>
<sequence>MAGRVLHRAGRQPLAPVDEAVISGCGRSEQEWSRSAPLQTLAQTSVEGLLADAQRLVVVSPHPDDEVLGCGGLIASLMQQRAGATPLLILSASDGEAAYADDPSWPPDRLAAARRQELIDALAALGAASARVVSLALGDGALSARREALQAALAQQLRASDLVLVTYAGDGHPDHQACAQAAAAAAALCGARLVQYPIWAWHWSDPDSAPFLRGALKLALSETARERKRHAIAQFRTQTGHSDPAPRAPILPPWALARFHRPFEVFLP</sequence>
<reference evidence="1 2" key="1">
    <citation type="submission" date="2019-01" db="EMBL/GenBank/DDBJ databases">
        <title>Pseudoxanthomonas composti sp. nov., isolated from compost.</title>
        <authorList>
            <person name="Yang G."/>
        </authorList>
    </citation>
    <scope>NUCLEOTIDE SEQUENCE [LARGE SCALE GENOMIC DNA]</scope>
    <source>
        <strain evidence="1 2">GSS15</strain>
    </source>
</reference>
<name>A0A4Q1JR42_9GAMM</name>
<dbReference type="SUPFAM" id="SSF102588">
    <property type="entry name" value="LmbE-like"/>
    <property type="match status" value="1"/>
</dbReference>
<proteinExistence type="predicted"/>
<organism evidence="1 2">
    <name type="scientific">Pseudoxanthomonas composti</name>
    <dbReference type="NCBI Taxonomy" id="2137479"/>
    <lineage>
        <taxon>Bacteria</taxon>
        <taxon>Pseudomonadati</taxon>
        <taxon>Pseudomonadota</taxon>
        <taxon>Gammaproteobacteria</taxon>
        <taxon>Lysobacterales</taxon>
        <taxon>Lysobacteraceae</taxon>
        <taxon>Pseudoxanthomonas</taxon>
    </lineage>
</organism>